<evidence type="ECO:0000313" key="2">
    <source>
        <dbReference type="EMBL" id="KAK4178219.1"/>
    </source>
</evidence>
<dbReference type="PANTHER" id="PTHR33112:SF9">
    <property type="entry name" value="HETEROKARYON INCOMPATIBILITY DOMAIN-CONTAINING PROTEIN"/>
    <property type="match status" value="1"/>
</dbReference>
<accession>A0AAN6WA62</accession>
<dbReference type="EMBL" id="MU866144">
    <property type="protein sequence ID" value="KAK4178219.1"/>
    <property type="molecule type" value="Genomic_DNA"/>
</dbReference>
<dbReference type="Proteomes" id="UP001302321">
    <property type="component" value="Unassembled WGS sequence"/>
</dbReference>
<dbReference type="InterPro" id="IPR010730">
    <property type="entry name" value="HET"/>
</dbReference>
<reference evidence="2" key="1">
    <citation type="journal article" date="2023" name="Mol. Phylogenet. Evol.">
        <title>Genome-scale phylogeny and comparative genomics of the fungal order Sordariales.</title>
        <authorList>
            <person name="Hensen N."/>
            <person name="Bonometti L."/>
            <person name="Westerberg I."/>
            <person name="Brannstrom I.O."/>
            <person name="Guillou S."/>
            <person name="Cros-Aarteil S."/>
            <person name="Calhoun S."/>
            <person name="Haridas S."/>
            <person name="Kuo A."/>
            <person name="Mondo S."/>
            <person name="Pangilinan J."/>
            <person name="Riley R."/>
            <person name="LaButti K."/>
            <person name="Andreopoulos B."/>
            <person name="Lipzen A."/>
            <person name="Chen C."/>
            <person name="Yan M."/>
            <person name="Daum C."/>
            <person name="Ng V."/>
            <person name="Clum A."/>
            <person name="Steindorff A."/>
            <person name="Ohm R.A."/>
            <person name="Martin F."/>
            <person name="Silar P."/>
            <person name="Natvig D.O."/>
            <person name="Lalanne C."/>
            <person name="Gautier V."/>
            <person name="Ament-Velasquez S.L."/>
            <person name="Kruys A."/>
            <person name="Hutchinson M.I."/>
            <person name="Powell A.J."/>
            <person name="Barry K."/>
            <person name="Miller A.N."/>
            <person name="Grigoriev I.V."/>
            <person name="Debuchy R."/>
            <person name="Gladieux P."/>
            <person name="Hiltunen Thoren M."/>
            <person name="Johannesson H."/>
        </authorList>
    </citation>
    <scope>NUCLEOTIDE SEQUENCE</scope>
    <source>
        <strain evidence="2">CBS 892.96</strain>
    </source>
</reference>
<feature type="non-terminal residue" evidence="2">
    <location>
        <position position="696"/>
    </location>
</feature>
<feature type="domain" description="Heterokaryon incompatibility" evidence="1">
    <location>
        <begin position="194"/>
        <end position="348"/>
    </location>
</feature>
<evidence type="ECO:0000259" key="1">
    <source>
        <dbReference type="Pfam" id="PF06985"/>
    </source>
</evidence>
<dbReference type="AlphaFoldDB" id="A0AAN6WA62"/>
<gene>
    <name evidence="2" type="ORF">QBC36DRAFT_369097</name>
</gene>
<proteinExistence type="predicted"/>
<dbReference type="Pfam" id="PF06985">
    <property type="entry name" value="HET"/>
    <property type="match status" value="1"/>
</dbReference>
<name>A0AAN6WA62_9PEZI</name>
<protein>
    <submittedName>
        <fullName evidence="2">Heterokaryon incompatibility protein-domain-containing protein</fullName>
    </submittedName>
</protein>
<evidence type="ECO:0000313" key="3">
    <source>
        <dbReference type="Proteomes" id="UP001302321"/>
    </source>
</evidence>
<comment type="caution">
    <text evidence="2">The sequence shown here is derived from an EMBL/GenBank/DDBJ whole genome shotgun (WGS) entry which is preliminary data.</text>
</comment>
<sequence>MSDSNTLPVYDGPKCRICCDLLPNRQIPLPDGQWVDVRKQGKTTLSLAVWLSDVYEAAKTCINCAVVIEALESFEGTTPVFEDDMFTIDGRLGTSLQLEYNLVGDDEIRFIEVFSATGQKPENCIGRATLIEPEITPRKAASIAQTRLSECVDFHKECKVDKKPFVPTRVVHVGTANDPPYLVETTEDMKTVDYIALSYCWGLSQSLTTTKATLRSRLEGIAWKDIPKTLHEAIEFVQHLGLSYIWIDALCIIQDDGSDWEKEAAQMKNVYENALFTLSATSAPDVGTGCFLARSNPVHELHSVEPQHTYYARRPCFDTHTKLFSYANDTEHEMDNYPAMTRGWIYQERLLSQRILYCAFDELIWECRSSITCECSPKSLHHYHGGNAIVSYKRQMRLVTDPSHRTQPSKNNPPPFHIIDMWLSLVQSYSQRAFTKYTDRLVALSGIAQKFQPLNIGVYHAGIWSSEIHHQLAWTRDANPKALRVKEGSRIPSSPSWSWCSINQPCVFDDVMDPARIKTRLTLLDYKAELSTPDPTGPVSWARLSLSTPCVEGKIILSPPTEENKSITPFATYISHRDKQYLMTADVPQWCNTPQSDDYLATTSDNKVLCLELYFTTKGFTDNVSVNPDSPWEDPSHPDKYYNYRFPWLVLKWSPSHDAYRRVGIINFANRPSFDQEEQAPGEMMKHAVVKVVDIV</sequence>
<dbReference type="PANTHER" id="PTHR33112">
    <property type="entry name" value="DOMAIN PROTEIN, PUTATIVE-RELATED"/>
    <property type="match status" value="1"/>
</dbReference>
<organism evidence="2 3">
    <name type="scientific">Triangularia setosa</name>
    <dbReference type="NCBI Taxonomy" id="2587417"/>
    <lineage>
        <taxon>Eukaryota</taxon>
        <taxon>Fungi</taxon>
        <taxon>Dikarya</taxon>
        <taxon>Ascomycota</taxon>
        <taxon>Pezizomycotina</taxon>
        <taxon>Sordariomycetes</taxon>
        <taxon>Sordariomycetidae</taxon>
        <taxon>Sordariales</taxon>
        <taxon>Podosporaceae</taxon>
        <taxon>Triangularia</taxon>
    </lineage>
</organism>
<keyword evidence="3" id="KW-1185">Reference proteome</keyword>
<reference evidence="2" key="2">
    <citation type="submission" date="2023-05" db="EMBL/GenBank/DDBJ databases">
        <authorList>
            <consortium name="Lawrence Berkeley National Laboratory"/>
            <person name="Steindorff A."/>
            <person name="Hensen N."/>
            <person name="Bonometti L."/>
            <person name="Westerberg I."/>
            <person name="Brannstrom I.O."/>
            <person name="Guillou S."/>
            <person name="Cros-Aarteil S."/>
            <person name="Calhoun S."/>
            <person name="Haridas S."/>
            <person name="Kuo A."/>
            <person name="Mondo S."/>
            <person name="Pangilinan J."/>
            <person name="Riley R."/>
            <person name="Labutti K."/>
            <person name="Andreopoulos B."/>
            <person name="Lipzen A."/>
            <person name="Chen C."/>
            <person name="Yanf M."/>
            <person name="Daum C."/>
            <person name="Ng V."/>
            <person name="Clum A."/>
            <person name="Ohm R."/>
            <person name="Martin F."/>
            <person name="Silar P."/>
            <person name="Natvig D."/>
            <person name="Lalanne C."/>
            <person name="Gautier V."/>
            <person name="Ament-Velasquez S.L."/>
            <person name="Kruys A."/>
            <person name="Hutchinson M.I."/>
            <person name="Powell A.J."/>
            <person name="Barry K."/>
            <person name="Miller A.N."/>
            <person name="Grigoriev I.V."/>
            <person name="Debuchy R."/>
            <person name="Gladieux P."/>
            <person name="Thoren M.H."/>
            <person name="Johannesson H."/>
        </authorList>
    </citation>
    <scope>NUCLEOTIDE SEQUENCE</scope>
    <source>
        <strain evidence="2">CBS 892.96</strain>
    </source>
</reference>